<dbReference type="EMBL" id="JARRAG010000002">
    <property type="protein sequence ID" value="MDG3004835.1"/>
    <property type="molecule type" value="Genomic_DNA"/>
</dbReference>
<evidence type="ECO:0000313" key="4">
    <source>
        <dbReference type="EMBL" id="MDG3004835.1"/>
    </source>
</evidence>
<feature type="repeat" description="ANK" evidence="3">
    <location>
        <begin position="42"/>
        <end position="74"/>
    </location>
</feature>
<dbReference type="SUPFAM" id="SSF48403">
    <property type="entry name" value="Ankyrin repeat"/>
    <property type="match status" value="1"/>
</dbReference>
<dbReference type="Proteomes" id="UP001216907">
    <property type="component" value="Unassembled WGS sequence"/>
</dbReference>
<feature type="repeat" description="ANK" evidence="3">
    <location>
        <begin position="179"/>
        <end position="211"/>
    </location>
</feature>
<dbReference type="Pfam" id="PF12796">
    <property type="entry name" value="Ank_2"/>
    <property type="match status" value="3"/>
</dbReference>
<accession>A0ABT6FBA9</accession>
<evidence type="ECO:0000256" key="3">
    <source>
        <dbReference type="PROSITE-ProRule" id="PRU00023"/>
    </source>
</evidence>
<dbReference type="PANTHER" id="PTHR24171">
    <property type="entry name" value="ANKYRIN REPEAT DOMAIN-CONTAINING PROTEIN 39-RELATED"/>
    <property type="match status" value="1"/>
</dbReference>
<sequence length="317" mass="34168">MNEASEESRPVAEWIEAARRGDVDFVVDRLGRGMDVDARGRLNVTALMAAAGRGHVELIRILLDHGADPNLEDGKGHTAVTHAAIGSRARERRGESLPPAEAEPLSLLLAAGGRCSFRDAVWLGDVELARARLDEGADVDAGRGSYDGPMLMIAAGFGPLEMVDLLLSRGADVEAMDDLGQRPLTRAAHCGRVEVVLRLLEYGANIDAVDWFGRSSLAYAALEGRRAVYDVLLSQGARRGPIDTLVVEDMSLFDQYDGHSLLAEAARCGRVDVVKTLIDRGADFHAVGRDGLTPLEWAVREGRDEVADVLRRAGAVR</sequence>
<keyword evidence="1" id="KW-0677">Repeat</keyword>
<dbReference type="RefSeq" id="WP_277861187.1">
    <property type="nucleotide sequence ID" value="NZ_JARRAG010000002.1"/>
</dbReference>
<proteinExistence type="predicted"/>
<evidence type="ECO:0000313" key="5">
    <source>
        <dbReference type="Proteomes" id="UP001216907"/>
    </source>
</evidence>
<dbReference type="InterPro" id="IPR036770">
    <property type="entry name" value="Ankyrin_rpt-contain_sf"/>
</dbReference>
<dbReference type="Gene3D" id="1.25.40.20">
    <property type="entry name" value="Ankyrin repeat-containing domain"/>
    <property type="match status" value="3"/>
</dbReference>
<evidence type="ECO:0000256" key="1">
    <source>
        <dbReference type="ARBA" id="ARBA00022737"/>
    </source>
</evidence>
<feature type="repeat" description="ANK" evidence="3">
    <location>
        <begin position="290"/>
        <end position="317"/>
    </location>
</feature>
<reference evidence="4 5" key="1">
    <citation type="submission" date="2023-03" db="EMBL/GenBank/DDBJ databases">
        <title>Paludisphaera mucosa sp. nov. a novel planctomycete from northern fen.</title>
        <authorList>
            <person name="Ivanova A."/>
        </authorList>
    </citation>
    <scope>NUCLEOTIDE SEQUENCE [LARGE SCALE GENOMIC DNA]</scope>
    <source>
        <strain evidence="4 5">Pla2</strain>
    </source>
</reference>
<feature type="repeat" description="ANK" evidence="3">
    <location>
        <begin position="257"/>
        <end position="289"/>
    </location>
</feature>
<protein>
    <submittedName>
        <fullName evidence="4">Ankyrin repeat domain-containing protein</fullName>
    </submittedName>
</protein>
<gene>
    <name evidence="4" type="ORF">PZE19_13700</name>
</gene>
<keyword evidence="5" id="KW-1185">Reference proteome</keyword>
<dbReference type="SMART" id="SM00248">
    <property type="entry name" value="ANK"/>
    <property type="match status" value="7"/>
</dbReference>
<feature type="repeat" description="ANK" evidence="3">
    <location>
        <begin position="151"/>
        <end position="178"/>
    </location>
</feature>
<dbReference type="InterPro" id="IPR002110">
    <property type="entry name" value="Ankyrin_rpt"/>
</dbReference>
<comment type="caution">
    <text evidence="4">The sequence shown here is derived from an EMBL/GenBank/DDBJ whole genome shotgun (WGS) entry which is preliminary data.</text>
</comment>
<organism evidence="4 5">
    <name type="scientific">Paludisphaera mucosa</name>
    <dbReference type="NCBI Taxonomy" id="3030827"/>
    <lineage>
        <taxon>Bacteria</taxon>
        <taxon>Pseudomonadati</taxon>
        <taxon>Planctomycetota</taxon>
        <taxon>Planctomycetia</taxon>
        <taxon>Isosphaerales</taxon>
        <taxon>Isosphaeraceae</taxon>
        <taxon>Paludisphaera</taxon>
    </lineage>
</organism>
<dbReference type="PRINTS" id="PR01415">
    <property type="entry name" value="ANKYRIN"/>
</dbReference>
<name>A0ABT6FBA9_9BACT</name>
<dbReference type="PROSITE" id="PS50297">
    <property type="entry name" value="ANK_REP_REGION"/>
    <property type="match status" value="5"/>
</dbReference>
<dbReference type="PROSITE" id="PS50088">
    <property type="entry name" value="ANK_REPEAT"/>
    <property type="match status" value="5"/>
</dbReference>
<keyword evidence="2 3" id="KW-0040">ANK repeat</keyword>
<dbReference type="PANTHER" id="PTHR24171:SF9">
    <property type="entry name" value="ANKYRIN REPEAT DOMAIN-CONTAINING PROTEIN 39"/>
    <property type="match status" value="1"/>
</dbReference>
<evidence type="ECO:0000256" key="2">
    <source>
        <dbReference type="ARBA" id="ARBA00023043"/>
    </source>
</evidence>